<dbReference type="Proteomes" id="UP001178354">
    <property type="component" value="Unassembled WGS sequence"/>
</dbReference>
<dbReference type="SUPFAM" id="SSF52499">
    <property type="entry name" value="Isochorismatase-like hydrolases"/>
    <property type="match status" value="1"/>
</dbReference>
<evidence type="ECO:0000313" key="2">
    <source>
        <dbReference type="EMBL" id="MDP1520886.1"/>
    </source>
</evidence>
<dbReference type="Pfam" id="PF00857">
    <property type="entry name" value="Isochorismatase"/>
    <property type="match status" value="1"/>
</dbReference>
<evidence type="ECO:0000313" key="3">
    <source>
        <dbReference type="Proteomes" id="UP001178354"/>
    </source>
</evidence>
<evidence type="ECO:0000259" key="1">
    <source>
        <dbReference type="Pfam" id="PF00857"/>
    </source>
</evidence>
<gene>
    <name evidence="2" type="ORF">Q8A57_07900</name>
</gene>
<accession>A0AAW8B5L8</accession>
<dbReference type="InterPro" id="IPR036380">
    <property type="entry name" value="Isochorismatase-like_sf"/>
</dbReference>
<sequence>MQLIDPRHCALMVVDIQSRLMPVIHNADTVIRNTQRLLQASRLLDIPRLFTEHNAKGLGRTDERLDLQSDEPVLVKMTFDACRALGADMAIPTAKQLIVTGCEAHVCVLQTVFGLVEAGKQVFVTSDAIGSRTAENRDAALRRMAANGVEIVSTEMVLFEWLGSADHPRFRDVLRLIK</sequence>
<name>A0AAW8B5L8_9GAMM</name>
<dbReference type="RefSeq" id="WP_305170476.1">
    <property type="nucleotide sequence ID" value="NZ_JAUUUU010000003.1"/>
</dbReference>
<dbReference type="PANTHER" id="PTHR14119:SF3">
    <property type="entry name" value="ISOCHORISMATASE DOMAIN-CONTAINING PROTEIN 2"/>
    <property type="match status" value="1"/>
</dbReference>
<dbReference type="EMBL" id="JAUUUU010000003">
    <property type="protein sequence ID" value="MDP1520886.1"/>
    <property type="molecule type" value="Genomic_DNA"/>
</dbReference>
<organism evidence="2 3">
    <name type="scientific">Porticoccus litoralis</name>
    <dbReference type="NCBI Taxonomy" id="434086"/>
    <lineage>
        <taxon>Bacteria</taxon>
        <taxon>Pseudomonadati</taxon>
        <taxon>Pseudomonadota</taxon>
        <taxon>Gammaproteobacteria</taxon>
        <taxon>Cellvibrionales</taxon>
        <taxon>Porticoccaceae</taxon>
        <taxon>Porticoccus</taxon>
    </lineage>
</organism>
<dbReference type="AlphaFoldDB" id="A0AAW8B5L8"/>
<dbReference type="PANTHER" id="PTHR14119">
    <property type="entry name" value="HYDROLASE"/>
    <property type="match status" value="1"/>
</dbReference>
<feature type="domain" description="Isochorismatase-like" evidence="1">
    <location>
        <begin position="9"/>
        <end position="155"/>
    </location>
</feature>
<dbReference type="Gene3D" id="3.40.50.850">
    <property type="entry name" value="Isochorismatase-like"/>
    <property type="match status" value="1"/>
</dbReference>
<proteinExistence type="predicted"/>
<keyword evidence="3" id="KW-1185">Reference proteome</keyword>
<reference evidence="2" key="2">
    <citation type="submission" date="2023-08" db="EMBL/GenBank/DDBJ databases">
        <authorList>
            <person name="Luo J."/>
        </authorList>
    </citation>
    <scope>NUCLEOTIDE SEQUENCE</scope>
    <source>
        <strain evidence="2">DSM 25064</strain>
    </source>
</reference>
<dbReference type="InterPro" id="IPR000868">
    <property type="entry name" value="Isochorismatase-like_dom"/>
</dbReference>
<protein>
    <submittedName>
        <fullName evidence="2">Isochorismatase family protein</fullName>
    </submittedName>
</protein>
<dbReference type="InterPro" id="IPR050993">
    <property type="entry name" value="Isochorismatase_domain"/>
</dbReference>
<reference evidence="2" key="1">
    <citation type="journal article" date="2010" name="Int. J. Syst. Evol. Microbiol.">
        <title>Porticoccus litoralis gen. nov., sp. nov., a gammaproteobacterium isolated from the Yellow Sea.</title>
        <authorList>
            <person name="Oh H.M."/>
            <person name="Kim H."/>
            <person name="Kim K.M."/>
            <person name="Min G.S."/>
            <person name="Cho J.C."/>
        </authorList>
    </citation>
    <scope>NUCLEOTIDE SEQUENCE</scope>
    <source>
        <strain evidence="2">DSM 25064</strain>
    </source>
</reference>
<comment type="caution">
    <text evidence="2">The sequence shown here is derived from an EMBL/GenBank/DDBJ whole genome shotgun (WGS) entry which is preliminary data.</text>
</comment>